<keyword evidence="17" id="KW-1185">Reference proteome</keyword>
<dbReference type="InterPro" id="IPR000121">
    <property type="entry name" value="PEP_util_C"/>
</dbReference>
<dbReference type="InterPro" id="IPR036637">
    <property type="entry name" value="Phosphohistidine_dom_sf"/>
</dbReference>
<evidence type="ECO:0000256" key="12">
    <source>
        <dbReference type="ARBA" id="ARBA00022777"/>
    </source>
</evidence>
<dbReference type="InterPro" id="IPR015813">
    <property type="entry name" value="Pyrv/PenolPyrv_kinase-like_dom"/>
</dbReference>
<dbReference type="GO" id="GO:0008965">
    <property type="term" value="F:phosphoenolpyruvate-protein phosphotransferase activity"/>
    <property type="evidence" value="ECO:0007669"/>
    <property type="project" value="UniProtKB-EC"/>
</dbReference>
<evidence type="ECO:0000256" key="10">
    <source>
        <dbReference type="ARBA" id="ARBA00022683"/>
    </source>
</evidence>
<evidence type="ECO:0000256" key="11">
    <source>
        <dbReference type="ARBA" id="ARBA00022723"/>
    </source>
</evidence>
<evidence type="ECO:0000256" key="5">
    <source>
        <dbReference type="ARBA" id="ARBA00012232"/>
    </source>
</evidence>
<feature type="domain" description="GAF" evidence="15">
    <location>
        <begin position="24"/>
        <end position="171"/>
    </location>
</feature>
<keyword evidence="8" id="KW-0762">Sugar transport</keyword>
<dbReference type="Gene3D" id="3.30.450.40">
    <property type="match status" value="1"/>
</dbReference>
<dbReference type="InterPro" id="IPR040442">
    <property type="entry name" value="Pyrv_kinase-like_dom_sf"/>
</dbReference>
<evidence type="ECO:0000313" key="16">
    <source>
        <dbReference type="EMBL" id="ORC31846.1"/>
    </source>
</evidence>
<dbReference type="GO" id="GO:0016301">
    <property type="term" value="F:kinase activity"/>
    <property type="evidence" value="ECO:0007669"/>
    <property type="project" value="UniProtKB-KW"/>
</dbReference>
<sequence>MERKAIDLICSVAELTSLFERQKSIEEFLDHTVKLIAQHMGTDLCSIFIVDTQSGLLVLRASTGLNPEAIGSLTLEPGEGITGTALKELRPIIVPRAKESPHFKAVPDLHEEEYEAFLAVPIIRGLRRVGVIVCQQKKINYFSSWDVRALTAIAAQMAAMIENALLLMELHRGKERTDQEPKAQELPRYLNGLQTSPGIAIGRSFSLGRSGADSLHSPDPSEEYRGTLDDFRRAVEETKGQIKSLQKQLKEHFADVGSLIFHAHLLMLMDKTFTGEMEQRIQQGETPAAAVRDVVNNYIRIFSEAEAASVREKAQDLKDLGHRVLINLSRKNGKIEDYRDTIILTEELYPSELIKFAAQGAAGIILHKASITSHLKILALSVKIPIVSIEDKQLFNLNDGVPLVLDGFHGNVFVDPDPETRERFIRLAREHAEIDSSTKIDPLIPLSDGSSLSLLANIGLLGDLRVARGYGLRGIGLYRSEFPFLIRNDFPSEEEQYRIYRRIFEAFEGGPVYMRVLDMGGDKQLGFLAGDSEPNPFLGLRAIRFTLKNPEILSTQLRAMLRAGLEGDLNIIVPFISGIEEIRQMRSIMERASLELSEQGIEHNEKPKLGIMVELPSVGYLLEELSDEVDFMSIGTNDLVQYLLAVDRTNTNVSHYYQPLHPAVLRFIARVAEVCSSKKIPLSVCGDSAADRNMARFLMGLGIRIFSIAPGSVSGIHEWIKNNNNVEDHKEFSRNLLRLGSTREIREYIDSQNHEADR</sequence>
<accession>A0A1Y1RU48</accession>
<dbReference type="PANTHER" id="PTHR46244:SF6">
    <property type="entry name" value="PHOSPHOENOLPYRUVATE-PROTEIN PHOSPHOTRANSFERASE"/>
    <property type="match status" value="1"/>
</dbReference>
<dbReference type="InterPro" id="IPR008731">
    <property type="entry name" value="PTS_EIN"/>
</dbReference>
<gene>
    <name evidence="16" type="ORF">B4O97_16415</name>
</gene>
<dbReference type="Gene3D" id="1.10.274.10">
    <property type="entry name" value="PtsI, HPr-binding domain"/>
    <property type="match status" value="1"/>
</dbReference>
<dbReference type="SUPFAM" id="SSF55781">
    <property type="entry name" value="GAF domain-like"/>
    <property type="match status" value="1"/>
</dbReference>
<dbReference type="Pfam" id="PF00391">
    <property type="entry name" value="PEP-utilizers"/>
    <property type="match status" value="1"/>
</dbReference>
<dbReference type="InterPro" id="IPR050499">
    <property type="entry name" value="PEP-utilizing_PTS_enzyme"/>
</dbReference>
<dbReference type="SUPFAM" id="SSF51621">
    <property type="entry name" value="Phosphoenolpyruvate/pyruvate domain"/>
    <property type="match status" value="1"/>
</dbReference>
<comment type="caution">
    <text evidence="16">The sequence shown here is derived from an EMBL/GenBank/DDBJ whole genome shotgun (WGS) entry which is preliminary data.</text>
</comment>
<dbReference type="GO" id="GO:0009401">
    <property type="term" value="P:phosphoenolpyruvate-dependent sugar phosphotransferase system"/>
    <property type="evidence" value="ECO:0007669"/>
    <property type="project" value="UniProtKB-KW"/>
</dbReference>
<dbReference type="Gene3D" id="3.50.30.10">
    <property type="entry name" value="Phosphohistidine domain"/>
    <property type="match status" value="1"/>
</dbReference>
<dbReference type="SMART" id="SM00065">
    <property type="entry name" value="GAF"/>
    <property type="match status" value="1"/>
</dbReference>
<keyword evidence="9 16" id="KW-0808">Transferase</keyword>
<dbReference type="InterPro" id="IPR008279">
    <property type="entry name" value="PEP-util_enz_mobile_dom"/>
</dbReference>
<dbReference type="Gene3D" id="3.20.20.60">
    <property type="entry name" value="Phosphoenolpyruvate-binding domains"/>
    <property type="match status" value="1"/>
</dbReference>
<evidence type="ECO:0000256" key="1">
    <source>
        <dbReference type="ARBA" id="ARBA00000683"/>
    </source>
</evidence>
<evidence type="ECO:0000256" key="8">
    <source>
        <dbReference type="ARBA" id="ARBA00022597"/>
    </source>
</evidence>
<dbReference type="RefSeq" id="WP_083052511.1">
    <property type="nucleotide sequence ID" value="NZ_MWQY01000023.1"/>
</dbReference>
<keyword evidence="6" id="KW-0813">Transport</keyword>
<proteinExistence type="inferred from homology"/>
<dbReference type="EMBL" id="MWQY01000023">
    <property type="protein sequence ID" value="ORC31846.1"/>
    <property type="molecule type" value="Genomic_DNA"/>
</dbReference>
<keyword evidence="16" id="KW-0670">Pyruvate</keyword>
<organism evidence="16 17">
    <name type="scientific">Marispirochaeta aestuarii</name>
    <dbReference type="NCBI Taxonomy" id="1963862"/>
    <lineage>
        <taxon>Bacteria</taxon>
        <taxon>Pseudomonadati</taxon>
        <taxon>Spirochaetota</taxon>
        <taxon>Spirochaetia</taxon>
        <taxon>Spirochaetales</taxon>
        <taxon>Spirochaetaceae</taxon>
        <taxon>Marispirochaeta</taxon>
    </lineage>
</organism>
<dbReference type="EC" id="2.7.3.9" evidence="5"/>
<dbReference type="InterPro" id="IPR036618">
    <property type="entry name" value="PtsI_HPr-bd_sf"/>
</dbReference>
<keyword evidence="14" id="KW-0175">Coiled coil</keyword>
<comment type="similarity">
    <text evidence="4">Belongs to the PEP-utilizing enzyme family.</text>
</comment>
<dbReference type="PANTHER" id="PTHR46244">
    <property type="entry name" value="PHOSPHOENOLPYRUVATE-PROTEIN PHOSPHOTRANSFERASE"/>
    <property type="match status" value="1"/>
</dbReference>
<name>A0A1Y1RU48_9SPIO</name>
<keyword evidence="13" id="KW-0460">Magnesium</keyword>
<evidence type="ECO:0000256" key="6">
    <source>
        <dbReference type="ARBA" id="ARBA00022448"/>
    </source>
</evidence>
<keyword evidence="12" id="KW-0418">Kinase</keyword>
<dbReference type="InterPro" id="IPR029016">
    <property type="entry name" value="GAF-like_dom_sf"/>
</dbReference>
<keyword evidence="11" id="KW-0479">Metal-binding</keyword>
<comment type="catalytic activity">
    <reaction evidence="1">
        <text>L-histidyl-[protein] + phosphoenolpyruvate = N(pros)-phospho-L-histidyl-[protein] + pyruvate</text>
        <dbReference type="Rhea" id="RHEA:23880"/>
        <dbReference type="Rhea" id="RHEA-COMP:9745"/>
        <dbReference type="Rhea" id="RHEA-COMP:9746"/>
        <dbReference type="ChEBI" id="CHEBI:15361"/>
        <dbReference type="ChEBI" id="CHEBI:29979"/>
        <dbReference type="ChEBI" id="CHEBI:58702"/>
        <dbReference type="ChEBI" id="CHEBI:64837"/>
        <dbReference type="EC" id="2.7.3.9"/>
    </reaction>
</comment>
<dbReference type="NCBIfam" id="TIGR01417">
    <property type="entry name" value="PTS_I_fam"/>
    <property type="match status" value="1"/>
</dbReference>
<dbReference type="InterPro" id="IPR023151">
    <property type="entry name" value="PEP_util_CS"/>
</dbReference>
<dbReference type="STRING" id="1963862.B4O97_16415"/>
<evidence type="ECO:0000256" key="3">
    <source>
        <dbReference type="ARBA" id="ARBA00004496"/>
    </source>
</evidence>
<evidence type="ECO:0000313" key="17">
    <source>
        <dbReference type="Proteomes" id="UP000192343"/>
    </source>
</evidence>
<evidence type="ECO:0000259" key="15">
    <source>
        <dbReference type="SMART" id="SM00065"/>
    </source>
</evidence>
<evidence type="ECO:0000256" key="7">
    <source>
        <dbReference type="ARBA" id="ARBA00022490"/>
    </source>
</evidence>
<dbReference type="InterPro" id="IPR006318">
    <property type="entry name" value="PTS_EI-like"/>
</dbReference>
<keyword evidence="10" id="KW-0598">Phosphotransferase system</keyword>
<dbReference type="GO" id="GO:0046872">
    <property type="term" value="F:metal ion binding"/>
    <property type="evidence" value="ECO:0007669"/>
    <property type="project" value="UniProtKB-KW"/>
</dbReference>
<dbReference type="SUPFAM" id="SSF47831">
    <property type="entry name" value="Enzyme I of the PEP:sugar phosphotransferase system HPr-binding (sub)domain"/>
    <property type="match status" value="1"/>
</dbReference>
<dbReference type="Pfam" id="PF13185">
    <property type="entry name" value="GAF_2"/>
    <property type="match status" value="1"/>
</dbReference>
<dbReference type="Pfam" id="PF02896">
    <property type="entry name" value="PEP-utilizers_C"/>
    <property type="match status" value="1"/>
</dbReference>
<dbReference type="AlphaFoldDB" id="A0A1Y1RU48"/>
<reference evidence="16 17" key="1">
    <citation type="submission" date="2017-03" db="EMBL/GenBank/DDBJ databases">
        <title>Draft Genome sequence of Marispirochaeta sp. strain JC444.</title>
        <authorList>
            <person name="Shivani Y."/>
            <person name="Subhash Y."/>
            <person name="Sasikala C."/>
            <person name="Ramana C."/>
        </authorList>
    </citation>
    <scope>NUCLEOTIDE SEQUENCE [LARGE SCALE GENOMIC DNA]</scope>
    <source>
        <strain evidence="16 17">JC444</strain>
    </source>
</reference>
<evidence type="ECO:0000256" key="9">
    <source>
        <dbReference type="ARBA" id="ARBA00022679"/>
    </source>
</evidence>
<feature type="coiled-coil region" evidence="14">
    <location>
        <begin position="228"/>
        <end position="255"/>
    </location>
</feature>
<keyword evidence="7" id="KW-0963">Cytoplasm</keyword>
<evidence type="ECO:0000256" key="4">
    <source>
        <dbReference type="ARBA" id="ARBA00007837"/>
    </source>
</evidence>
<dbReference type="SUPFAM" id="SSF52009">
    <property type="entry name" value="Phosphohistidine domain"/>
    <property type="match status" value="1"/>
</dbReference>
<evidence type="ECO:0000256" key="13">
    <source>
        <dbReference type="ARBA" id="ARBA00022842"/>
    </source>
</evidence>
<dbReference type="PROSITE" id="PS00742">
    <property type="entry name" value="PEP_ENZYMES_2"/>
    <property type="match status" value="1"/>
</dbReference>
<dbReference type="Pfam" id="PF05524">
    <property type="entry name" value="PEP-utilisers_N"/>
    <property type="match status" value="1"/>
</dbReference>
<evidence type="ECO:0000256" key="2">
    <source>
        <dbReference type="ARBA" id="ARBA00001946"/>
    </source>
</evidence>
<dbReference type="InterPro" id="IPR003018">
    <property type="entry name" value="GAF"/>
</dbReference>
<comment type="subcellular location">
    <subcellularLocation>
        <location evidence="3">Cytoplasm</location>
    </subcellularLocation>
</comment>
<dbReference type="PRINTS" id="PR01736">
    <property type="entry name" value="PHPHTRNFRASE"/>
</dbReference>
<dbReference type="Proteomes" id="UP000192343">
    <property type="component" value="Unassembled WGS sequence"/>
</dbReference>
<dbReference type="OrthoDB" id="9765468at2"/>
<comment type="cofactor">
    <cofactor evidence="2">
        <name>Mg(2+)</name>
        <dbReference type="ChEBI" id="CHEBI:18420"/>
    </cofactor>
</comment>
<evidence type="ECO:0000256" key="14">
    <source>
        <dbReference type="SAM" id="Coils"/>
    </source>
</evidence>
<dbReference type="GO" id="GO:0005737">
    <property type="term" value="C:cytoplasm"/>
    <property type="evidence" value="ECO:0007669"/>
    <property type="project" value="UniProtKB-SubCell"/>
</dbReference>
<protein>
    <recommendedName>
        <fullName evidence="5">phosphoenolpyruvate--protein phosphotransferase</fullName>
        <ecNumber evidence="5">2.7.3.9</ecNumber>
    </recommendedName>
</protein>